<dbReference type="EMBL" id="BPLR01013102">
    <property type="protein sequence ID" value="GIY58757.1"/>
    <property type="molecule type" value="Genomic_DNA"/>
</dbReference>
<protein>
    <submittedName>
        <fullName evidence="1">Uncharacterized protein</fullName>
    </submittedName>
</protein>
<accession>A0AAV4ULQ1</accession>
<evidence type="ECO:0000313" key="2">
    <source>
        <dbReference type="Proteomes" id="UP001054945"/>
    </source>
</evidence>
<dbReference type="AlphaFoldDB" id="A0AAV4ULQ1"/>
<keyword evidence="2" id="KW-1185">Reference proteome</keyword>
<gene>
    <name evidence="1" type="ORF">CEXT_142711</name>
</gene>
<proteinExistence type="predicted"/>
<reference evidence="1 2" key="1">
    <citation type="submission" date="2021-06" db="EMBL/GenBank/DDBJ databases">
        <title>Caerostris extrusa draft genome.</title>
        <authorList>
            <person name="Kono N."/>
            <person name="Arakawa K."/>
        </authorList>
    </citation>
    <scope>NUCLEOTIDE SEQUENCE [LARGE SCALE GENOMIC DNA]</scope>
</reference>
<organism evidence="1 2">
    <name type="scientific">Caerostris extrusa</name>
    <name type="common">Bark spider</name>
    <name type="synonym">Caerostris bankana</name>
    <dbReference type="NCBI Taxonomy" id="172846"/>
    <lineage>
        <taxon>Eukaryota</taxon>
        <taxon>Metazoa</taxon>
        <taxon>Ecdysozoa</taxon>
        <taxon>Arthropoda</taxon>
        <taxon>Chelicerata</taxon>
        <taxon>Arachnida</taxon>
        <taxon>Araneae</taxon>
        <taxon>Araneomorphae</taxon>
        <taxon>Entelegynae</taxon>
        <taxon>Araneoidea</taxon>
        <taxon>Araneidae</taxon>
        <taxon>Caerostris</taxon>
    </lineage>
</organism>
<comment type="caution">
    <text evidence="1">The sequence shown here is derived from an EMBL/GenBank/DDBJ whole genome shotgun (WGS) entry which is preliminary data.</text>
</comment>
<dbReference type="Proteomes" id="UP001054945">
    <property type="component" value="Unassembled WGS sequence"/>
</dbReference>
<evidence type="ECO:0000313" key="1">
    <source>
        <dbReference type="EMBL" id="GIY58757.1"/>
    </source>
</evidence>
<name>A0AAV4ULQ1_CAEEX</name>
<sequence>MGAKIVLFPWNKRGREFLSFCERSPAPEPYPGTICPGSVNSPLLSVDEGKGFLITANFQVFPQLLLAKQRKIPVDKGEPMCRYERHARARLEKDCVYWKLHD</sequence>